<evidence type="ECO:0000313" key="3">
    <source>
        <dbReference type="EMBL" id="SFV57318.1"/>
    </source>
</evidence>
<dbReference type="EMBL" id="FPHJ01000020">
    <property type="protein sequence ID" value="SFV57318.1"/>
    <property type="molecule type" value="Genomic_DNA"/>
</dbReference>
<sequence length="227" mass="25958">MLRTIIIDNDTRSVECLKSLMDKLNDFEIIGAFSNPFEALKAVVSKDVQVVFIELNIPGFDGFDFIRNLSDSIQVVVISDVKEYAIEAFELEVLDYLIKPISQQRFLKTISRLYKLNAISTPSIERSYVYVKVDKKMVKIYHDQILFIESVGDYIKIVCKEEVFISNSTLKGFTSELPNDQFLRVHRSYTISIPRVTALEGNTIEIGSNRIPVGRQYLSEARKSIIS</sequence>
<reference evidence="3" key="1">
    <citation type="submission" date="2016-10" db="EMBL/GenBank/DDBJ databases">
        <authorList>
            <person name="de Groot N.N."/>
        </authorList>
    </citation>
    <scope>NUCLEOTIDE SEQUENCE</scope>
</reference>
<evidence type="ECO:0000259" key="2">
    <source>
        <dbReference type="PROSITE" id="PS50930"/>
    </source>
</evidence>
<dbReference type="PROSITE" id="PS50110">
    <property type="entry name" value="RESPONSE_REGULATORY"/>
    <property type="match status" value="1"/>
</dbReference>
<dbReference type="GO" id="GO:0000156">
    <property type="term" value="F:phosphorelay response regulator activity"/>
    <property type="evidence" value="ECO:0007669"/>
    <property type="project" value="InterPro"/>
</dbReference>
<protein>
    <submittedName>
        <fullName evidence="3">Two-component system response regulator</fullName>
    </submittedName>
</protein>
<dbReference type="PANTHER" id="PTHR37299">
    <property type="entry name" value="TRANSCRIPTIONAL REGULATOR-RELATED"/>
    <property type="match status" value="1"/>
</dbReference>
<dbReference type="PROSITE" id="PS50930">
    <property type="entry name" value="HTH_LYTTR"/>
    <property type="match status" value="1"/>
</dbReference>
<dbReference type="InterPro" id="IPR007492">
    <property type="entry name" value="LytTR_DNA-bd_dom"/>
</dbReference>
<dbReference type="InterPro" id="IPR011006">
    <property type="entry name" value="CheY-like_superfamily"/>
</dbReference>
<dbReference type="GO" id="GO:0003677">
    <property type="term" value="F:DNA binding"/>
    <property type="evidence" value="ECO:0007669"/>
    <property type="project" value="InterPro"/>
</dbReference>
<name>A0A1W1BUN3_9ZZZZ</name>
<feature type="domain" description="Response regulatory" evidence="1">
    <location>
        <begin position="3"/>
        <end position="114"/>
    </location>
</feature>
<dbReference type="Gene3D" id="2.40.50.1020">
    <property type="entry name" value="LytTr DNA-binding domain"/>
    <property type="match status" value="1"/>
</dbReference>
<feature type="domain" description="HTH LytTR-type" evidence="2">
    <location>
        <begin position="129"/>
        <end position="189"/>
    </location>
</feature>
<dbReference type="Pfam" id="PF04397">
    <property type="entry name" value="LytTR"/>
    <property type="match status" value="1"/>
</dbReference>
<dbReference type="PANTHER" id="PTHR37299:SF1">
    <property type="entry name" value="STAGE 0 SPORULATION PROTEIN A HOMOLOG"/>
    <property type="match status" value="1"/>
</dbReference>
<dbReference type="Gene3D" id="3.40.50.2300">
    <property type="match status" value="1"/>
</dbReference>
<dbReference type="InterPro" id="IPR001789">
    <property type="entry name" value="Sig_transdc_resp-reg_receiver"/>
</dbReference>
<dbReference type="SMART" id="SM00850">
    <property type="entry name" value="LytTR"/>
    <property type="match status" value="1"/>
</dbReference>
<gene>
    <name evidence="3" type="ORF">MNB_SUP05-5-980</name>
</gene>
<dbReference type="SMART" id="SM00448">
    <property type="entry name" value="REC"/>
    <property type="match status" value="1"/>
</dbReference>
<proteinExistence type="predicted"/>
<organism evidence="3">
    <name type="scientific">hydrothermal vent metagenome</name>
    <dbReference type="NCBI Taxonomy" id="652676"/>
    <lineage>
        <taxon>unclassified sequences</taxon>
        <taxon>metagenomes</taxon>
        <taxon>ecological metagenomes</taxon>
    </lineage>
</organism>
<dbReference type="SUPFAM" id="SSF52172">
    <property type="entry name" value="CheY-like"/>
    <property type="match status" value="1"/>
</dbReference>
<evidence type="ECO:0000259" key="1">
    <source>
        <dbReference type="PROSITE" id="PS50110"/>
    </source>
</evidence>
<accession>A0A1W1BUN3</accession>
<dbReference type="Pfam" id="PF00072">
    <property type="entry name" value="Response_reg"/>
    <property type="match status" value="1"/>
</dbReference>
<dbReference type="AlphaFoldDB" id="A0A1W1BUN3"/>
<dbReference type="InterPro" id="IPR046947">
    <property type="entry name" value="LytR-like"/>
</dbReference>